<feature type="domain" description="F-box" evidence="2">
    <location>
        <begin position="274"/>
        <end position="323"/>
    </location>
</feature>
<feature type="region of interest" description="Disordered" evidence="1">
    <location>
        <begin position="477"/>
        <end position="499"/>
    </location>
</feature>
<organism evidence="3">
    <name type="scientific">Psilocybe cubensis</name>
    <name type="common">Psychedelic mushroom</name>
    <name type="synonym">Stropharia cubensis</name>
    <dbReference type="NCBI Taxonomy" id="181762"/>
    <lineage>
        <taxon>Eukaryota</taxon>
        <taxon>Fungi</taxon>
        <taxon>Dikarya</taxon>
        <taxon>Basidiomycota</taxon>
        <taxon>Agaricomycotina</taxon>
        <taxon>Agaricomycetes</taxon>
        <taxon>Agaricomycetidae</taxon>
        <taxon>Agaricales</taxon>
        <taxon>Agaricineae</taxon>
        <taxon>Strophariaceae</taxon>
        <taxon>Psilocybe</taxon>
    </lineage>
</organism>
<dbReference type="InterPro" id="IPR002925">
    <property type="entry name" value="Dienelactn_hydro"/>
</dbReference>
<feature type="compositionally biased region" description="Acidic residues" evidence="1">
    <location>
        <begin position="485"/>
        <end position="499"/>
    </location>
</feature>
<gene>
    <name evidence="3" type="ORF">JR316_001492</name>
</gene>
<dbReference type="PANTHER" id="PTHR17630">
    <property type="entry name" value="DIENELACTONE HYDROLASE"/>
    <property type="match status" value="1"/>
</dbReference>
<accession>A0A8H7YCE6</accession>
<evidence type="ECO:0000256" key="1">
    <source>
        <dbReference type="SAM" id="MobiDB-lite"/>
    </source>
</evidence>
<comment type="caution">
    <text evidence="3">The sequence shown here is derived from an EMBL/GenBank/DDBJ whole genome shotgun (WGS) entry which is preliminary data.</text>
</comment>
<dbReference type="GO" id="GO:0016787">
    <property type="term" value="F:hydrolase activity"/>
    <property type="evidence" value="ECO:0007669"/>
    <property type="project" value="InterPro"/>
</dbReference>
<dbReference type="InterPro" id="IPR029058">
    <property type="entry name" value="AB_hydrolase_fold"/>
</dbReference>
<dbReference type="SUPFAM" id="SSF81383">
    <property type="entry name" value="F-box domain"/>
    <property type="match status" value="1"/>
</dbReference>
<dbReference type="Gene3D" id="1.20.1280.50">
    <property type="match status" value="1"/>
</dbReference>
<dbReference type="PANTHER" id="PTHR17630:SF44">
    <property type="entry name" value="PROTEIN AIM2"/>
    <property type="match status" value="1"/>
</dbReference>
<dbReference type="Pfam" id="PF01738">
    <property type="entry name" value="DLH"/>
    <property type="match status" value="1"/>
</dbReference>
<dbReference type="SUPFAM" id="SSF53474">
    <property type="entry name" value="alpha/beta-Hydrolases"/>
    <property type="match status" value="1"/>
</dbReference>
<dbReference type="EMBL" id="JAFIQS010000001">
    <property type="protein sequence ID" value="KAG5174824.1"/>
    <property type="molecule type" value="Genomic_DNA"/>
</dbReference>
<dbReference type="InterPro" id="IPR036047">
    <property type="entry name" value="F-box-like_dom_sf"/>
</dbReference>
<dbReference type="AlphaFoldDB" id="A0A8H7YCE6"/>
<dbReference type="Gene3D" id="3.40.50.1820">
    <property type="entry name" value="alpha/beta hydrolase"/>
    <property type="match status" value="1"/>
</dbReference>
<evidence type="ECO:0000313" key="3">
    <source>
        <dbReference type="EMBL" id="KAG5174824.1"/>
    </source>
</evidence>
<dbReference type="PROSITE" id="PS50181">
    <property type="entry name" value="FBOX"/>
    <property type="match status" value="1"/>
</dbReference>
<proteinExistence type="predicted"/>
<name>A0A8H7YCE6_PSICU</name>
<evidence type="ECO:0000259" key="2">
    <source>
        <dbReference type="PROSITE" id="PS50181"/>
    </source>
</evidence>
<reference evidence="3" key="1">
    <citation type="submission" date="2021-02" db="EMBL/GenBank/DDBJ databases">
        <title>Psilocybe cubensis genome.</title>
        <authorList>
            <person name="Mckernan K.J."/>
            <person name="Crawford S."/>
            <person name="Trippe A."/>
            <person name="Kane L.T."/>
            <person name="Mclaughlin S."/>
        </authorList>
    </citation>
    <scope>NUCLEOTIDE SEQUENCE [LARGE SCALE GENOMIC DNA]</scope>
    <source>
        <strain evidence="3">MGC-MH-2018</strain>
    </source>
</reference>
<dbReference type="InterPro" id="IPR001810">
    <property type="entry name" value="F-box_dom"/>
</dbReference>
<protein>
    <recommendedName>
        <fullName evidence="2">F-box domain-containing protein</fullName>
    </recommendedName>
</protein>
<dbReference type="Pfam" id="PF12937">
    <property type="entry name" value="F-box-like"/>
    <property type="match status" value="1"/>
</dbReference>
<sequence>MSNTSPVLAGPPGDCCVQGVKHFGDAVGKTIKIADIDTYVSEPPEGTTGPKKVVLFFADVYGPFYINAKLLQDYFASNGFYVLGIDYFFGDPISLHTDEPNWDRNAWFAKSRKAANEETPKWIKAVREIYGSDAKYTAVGYCFGGPFALELANTDDVVASAFAHPAFLNEDHFRNIKKPLLLSCAEVDQTFPSESRRRAEDILAEVKATYHVQVFSGVSHGFATRGDPEVEQSRWAKEESARSIINWFKRFSGSSNELLLEETEAEEGTLPLPKATLHSLPVEIMLHIFSHLEIKPYLFSRGVCKEWQHLLPLADIHPVRRRLVELYLKMVNTPNFIDTRTWIVDNLQPFDRQAYIDTLLSQYPAIPEEFRVWLLEWPEKATVNCIWPGLPLVACIDFRPSRRCGVNWVAYKMHSPQLLAPVYRQRTPFAKFVPGLLIWRQGISTEWLIFDKDEPELFGCVYVTNRLENEKPAVIPHERQKIPDYDDDEPSSGSEDEDGEFRAELSSGLVITDDVDSEGYLNVPYPDWISFLERCWDKNARTLQYNEEHRYLDDRVIAKSDMGPEFNSFYESRLPAFPWISRELCTEYLANN</sequence>